<comment type="similarity">
    <text evidence="3">Belongs to the prokaryotic molybdopterin-containing oxidoreductase family.</text>
</comment>
<dbReference type="GO" id="GO:0043546">
    <property type="term" value="F:molybdopterin cofactor binding"/>
    <property type="evidence" value="ECO:0007669"/>
    <property type="project" value="InterPro"/>
</dbReference>
<proteinExistence type="inferred from homology"/>
<dbReference type="GO" id="GO:0051539">
    <property type="term" value="F:4 iron, 4 sulfur cluster binding"/>
    <property type="evidence" value="ECO:0007669"/>
    <property type="project" value="UniProtKB-KW"/>
</dbReference>
<evidence type="ECO:0000256" key="8">
    <source>
        <dbReference type="ARBA" id="ARBA00023004"/>
    </source>
</evidence>
<name>A0A7L4P606_9CREN</name>
<dbReference type="PROSITE" id="PS00490">
    <property type="entry name" value="MOLYBDOPTERIN_PROK_2"/>
    <property type="match status" value="1"/>
</dbReference>
<dbReference type="Gene3D" id="2.40.40.20">
    <property type="match status" value="1"/>
</dbReference>
<dbReference type="SMART" id="SM00926">
    <property type="entry name" value="Molybdop_Fe4S4"/>
    <property type="match status" value="1"/>
</dbReference>
<dbReference type="PANTHER" id="PTHR43598:SF5">
    <property type="entry name" value="DMSO REDUCTASE CHAIN A"/>
    <property type="match status" value="1"/>
</dbReference>
<dbReference type="CDD" id="cd02792">
    <property type="entry name" value="MopB_CT_Formate-Dh-Na-like"/>
    <property type="match status" value="1"/>
</dbReference>
<dbReference type="InterPro" id="IPR009010">
    <property type="entry name" value="Asp_de-COase-like_dom_sf"/>
</dbReference>
<keyword evidence="8" id="KW-0408">Iron</keyword>
<reference evidence="11 12" key="1">
    <citation type="journal article" date="2020" name="Nat. Commun.">
        <title>The structures of two archaeal type IV pili illuminate evolutionary relationships.</title>
        <authorList>
            <person name="Wang F."/>
            <person name="Baquero D.P."/>
            <person name="Su Z."/>
            <person name="Beltran L.C."/>
            <person name="Prangishvili D."/>
            <person name="Krupovic M."/>
            <person name="Egelman E.H."/>
        </authorList>
    </citation>
    <scope>NUCLEOTIDE SEQUENCE [LARGE SCALE GENOMIC DNA]</scope>
    <source>
        <strain evidence="11 12">2GA</strain>
    </source>
</reference>
<dbReference type="AlphaFoldDB" id="A0A7L4P606"/>
<keyword evidence="6" id="KW-0732">Signal</keyword>
<dbReference type="PROSITE" id="PS51669">
    <property type="entry name" value="4FE4S_MOW_BIS_MGD"/>
    <property type="match status" value="1"/>
</dbReference>
<evidence type="ECO:0000313" key="12">
    <source>
        <dbReference type="Proteomes" id="UP000554766"/>
    </source>
</evidence>
<dbReference type="Gene3D" id="3.40.228.10">
    <property type="entry name" value="Dimethylsulfoxide Reductase, domain 2"/>
    <property type="match status" value="1"/>
</dbReference>
<keyword evidence="5" id="KW-0479">Metal-binding</keyword>
<dbReference type="PANTHER" id="PTHR43598">
    <property type="entry name" value="TUNGSTEN-CONTAINING FORMYLMETHANOFURAN DEHYDROGENASE 2 SUBUNIT B"/>
    <property type="match status" value="1"/>
</dbReference>
<dbReference type="GO" id="GO:0046872">
    <property type="term" value="F:metal ion binding"/>
    <property type="evidence" value="ECO:0007669"/>
    <property type="project" value="UniProtKB-KW"/>
</dbReference>
<evidence type="ECO:0000259" key="10">
    <source>
        <dbReference type="PROSITE" id="PS51669"/>
    </source>
</evidence>
<dbReference type="Pfam" id="PF00384">
    <property type="entry name" value="Molybdopterin"/>
    <property type="match status" value="1"/>
</dbReference>
<gene>
    <name evidence="11" type="ORF">HC235_00830</name>
</gene>
<dbReference type="SUPFAM" id="SSF53706">
    <property type="entry name" value="Formate dehydrogenase/DMSO reductase, domains 1-3"/>
    <property type="match status" value="1"/>
</dbReference>
<feature type="domain" description="4Fe-4S Mo/W bis-MGD-type" evidence="10">
    <location>
        <begin position="52"/>
        <end position="108"/>
    </location>
</feature>
<dbReference type="Proteomes" id="UP000554766">
    <property type="component" value="Unassembled WGS sequence"/>
</dbReference>
<comment type="caution">
    <text evidence="11">The sequence shown here is derived from an EMBL/GenBank/DDBJ whole genome shotgun (WGS) entry which is preliminary data.</text>
</comment>
<dbReference type="Pfam" id="PF04879">
    <property type="entry name" value="Molybdop_Fe4S4"/>
    <property type="match status" value="1"/>
</dbReference>
<evidence type="ECO:0000256" key="2">
    <source>
        <dbReference type="ARBA" id="ARBA00004196"/>
    </source>
</evidence>
<accession>A0A7L4P606</accession>
<evidence type="ECO:0000256" key="9">
    <source>
        <dbReference type="ARBA" id="ARBA00023014"/>
    </source>
</evidence>
<evidence type="ECO:0000256" key="1">
    <source>
        <dbReference type="ARBA" id="ARBA00001966"/>
    </source>
</evidence>
<comment type="subcellular location">
    <subcellularLocation>
        <location evidence="2">Cell envelope</location>
    </subcellularLocation>
</comment>
<evidence type="ECO:0000256" key="6">
    <source>
        <dbReference type="ARBA" id="ARBA00022729"/>
    </source>
</evidence>
<dbReference type="InterPro" id="IPR006657">
    <property type="entry name" value="MoPterin_dinucl-bd_dom"/>
</dbReference>
<evidence type="ECO:0000256" key="4">
    <source>
        <dbReference type="ARBA" id="ARBA00022485"/>
    </source>
</evidence>
<sequence>MTVSVGRRGFLKIAGLASLALGIGAEAQVPFKSGKAVWELGEIGGKVDLPKASVVPVVCLYCSVGCSIDMYTSGGKIIWSRGSVDSPLNFGALCPKGKAAFQLVENELRLTKPLIRTGPKPPPEEILSAKSWDELVSIIKKYPPKWREATWDESFQYIASKLAAILSEWRNATGAPKQKDGYYYVGKDVPVQIIGSSTLLNEEAYLSKKLATFLGTSNMDSQFRKCHSSTVSSLAVTYGWGAETASNEDLALADVVLFWSSPAEAHPLSFIYFLKGKKERGTIFITFDPRYSRTAAASDIWVPFRPGTDAAILLYILHYAFYERETPIDQLDEFKRLRTRWNITDDDLADLKELLKEYDAQTVSSISGVPVDLLKTVARIYVENSGVVTNHKKHGIIQWAMGLTQHTNATINIIRAAALVQLLLGNVGYPGGGTHPFRGHSNVQGATDMQGSGVDGLPGYHGFPASTFEIRLYQDWKLQGMPDAWSWSVPQWARDRFSTTAPDLGKADLSKVLQVFKFYGWRRFELAWGMFCGTVPEDDPVNGTVVCDFPMGTGTTEVMFPRRALAKEIRAAIIFGENPAVTNPNAKIIMAGLASLDLLVVSDIFETETAWFADVVLPVASFAEKEGTRTNGNRTIQWTYRAVPPKGDARPDYWIVTKLYQYLRRAGAVLLPSEAAGVKKEDVKFRKGGKLVFVYERPLKPDASWDYSGGLGKSTPISPIEAEVNPRIINKEINFTTLIYQGIYDPIRDEFTTMRRIAQFRKPGQIDGTFSQEFRVYKDWGWSWPMNVRFLYNYDSLKAVLGVVDKVSAAGKEWVVTGETGEWIDEVTGEYKPAFVPGHNYWVPRSFKRRLSGMADVFGGLDIMHFVKTGEVRIMGKFVVEEGGEVKVLTYDEFVGKTGMRYLWVNDTLYWDEETTSFKAAAKRPFFSGGDWRSFKPNYQKMRDLLGQYYQQSGSLKDATLKVIQEMGGWYKGYNFQWPIHTEPVEAPIPELAVKYPTLAWLNPYNLQVLQDQPSVVQGKNVGVALTPDDLKQVPGELVVITSNRLTEHWHSGAMSRNVPYLAELVPEPFVYVPKKLAEKLGIKPGDLVDVITLRGSLRMKAYVTDGEAYLQVNGSELPVVNVIWAFSFEGYTTGPQGNFLNPDVGDVVTTIQESKAWIGKIKKAEAV</sequence>
<evidence type="ECO:0000313" key="11">
    <source>
        <dbReference type="EMBL" id="NYR14538.1"/>
    </source>
</evidence>
<dbReference type="GO" id="GO:0016491">
    <property type="term" value="F:oxidoreductase activity"/>
    <property type="evidence" value="ECO:0007669"/>
    <property type="project" value="UniProtKB-KW"/>
</dbReference>
<evidence type="ECO:0000256" key="3">
    <source>
        <dbReference type="ARBA" id="ARBA00010312"/>
    </source>
</evidence>
<keyword evidence="9" id="KW-0411">Iron-sulfur</keyword>
<keyword evidence="12" id="KW-1185">Reference proteome</keyword>
<organism evidence="11 12">
    <name type="scientific">Pyrobaculum arsenaticum</name>
    <dbReference type="NCBI Taxonomy" id="121277"/>
    <lineage>
        <taxon>Archaea</taxon>
        <taxon>Thermoproteota</taxon>
        <taxon>Thermoprotei</taxon>
        <taxon>Thermoproteales</taxon>
        <taxon>Thermoproteaceae</taxon>
        <taxon>Pyrobaculum</taxon>
    </lineage>
</organism>
<dbReference type="Gene3D" id="2.20.25.90">
    <property type="entry name" value="ADC-like domains"/>
    <property type="match status" value="1"/>
</dbReference>
<dbReference type="Gene3D" id="3.40.50.740">
    <property type="match status" value="2"/>
</dbReference>
<dbReference type="PROSITE" id="PS51318">
    <property type="entry name" value="TAT"/>
    <property type="match status" value="1"/>
</dbReference>
<evidence type="ECO:0000256" key="5">
    <source>
        <dbReference type="ARBA" id="ARBA00022723"/>
    </source>
</evidence>
<dbReference type="Pfam" id="PF01568">
    <property type="entry name" value="Molydop_binding"/>
    <property type="match status" value="1"/>
</dbReference>
<keyword evidence="4" id="KW-0004">4Fe-4S</keyword>
<protein>
    <submittedName>
        <fullName evidence="11">Molybdopterin-dependent oxidoreductase</fullName>
    </submittedName>
</protein>
<dbReference type="InterPro" id="IPR006656">
    <property type="entry name" value="Mopterin_OxRdtase"/>
</dbReference>
<dbReference type="RefSeq" id="WP_179790209.1">
    <property type="nucleotide sequence ID" value="NZ_JAAVJF010000001.1"/>
</dbReference>
<dbReference type="EMBL" id="JAAVJF010000001">
    <property type="protein sequence ID" value="NYR14538.1"/>
    <property type="molecule type" value="Genomic_DNA"/>
</dbReference>
<dbReference type="InterPro" id="IPR006655">
    <property type="entry name" value="Mopterin_OxRdtase_prok_CS"/>
</dbReference>
<keyword evidence="7" id="KW-0560">Oxidoreductase</keyword>
<dbReference type="InterPro" id="IPR006963">
    <property type="entry name" value="Mopterin_OxRdtase_4Fe-4S_dom"/>
</dbReference>
<evidence type="ECO:0000256" key="7">
    <source>
        <dbReference type="ARBA" id="ARBA00023002"/>
    </source>
</evidence>
<dbReference type="InterPro" id="IPR006311">
    <property type="entry name" value="TAT_signal"/>
</dbReference>
<comment type="cofactor">
    <cofactor evidence="1">
        <name>[4Fe-4S] cluster</name>
        <dbReference type="ChEBI" id="CHEBI:49883"/>
    </cofactor>
</comment>
<dbReference type="SUPFAM" id="SSF50692">
    <property type="entry name" value="ADC-like"/>
    <property type="match status" value="1"/>
</dbReference>